<sequence>MKLVIAIVHDEDAKALLEDLTKAEFRVTKLASTGGFLKAGNTTVLVGVEDERVEEVKAIISENCQSRKEMVTSPAPVSGTTGVFIPYPVEVTVGGATIFVVDVAEHLKL</sequence>
<comment type="caution">
    <text evidence="1">The sequence shown here is derived from an EMBL/GenBank/DDBJ whole genome shotgun (WGS) entry which is preliminary data.</text>
</comment>
<name>A0AA45WWA4_9CLOT</name>
<dbReference type="SUPFAM" id="SSF54913">
    <property type="entry name" value="GlnB-like"/>
    <property type="match status" value="1"/>
</dbReference>
<dbReference type="Pfam" id="PF06153">
    <property type="entry name" value="CdAMP_rec"/>
    <property type="match status" value="1"/>
</dbReference>
<accession>A0AA45WWA4</accession>
<dbReference type="EMBL" id="FXUF01000006">
    <property type="protein sequence ID" value="SMP56462.1"/>
    <property type="molecule type" value="Genomic_DNA"/>
</dbReference>
<dbReference type="InterPro" id="IPR015867">
    <property type="entry name" value="N-reg_PII/ATP_PRibTrfase_C"/>
</dbReference>
<dbReference type="InterPro" id="IPR011322">
    <property type="entry name" value="N-reg_PII-like_a/b"/>
</dbReference>
<dbReference type="Gene3D" id="3.30.70.120">
    <property type="match status" value="1"/>
</dbReference>
<dbReference type="Proteomes" id="UP001158066">
    <property type="component" value="Unassembled WGS sequence"/>
</dbReference>
<proteinExistence type="predicted"/>
<evidence type="ECO:0000313" key="1">
    <source>
        <dbReference type="EMBL" id="SMP56462.1"/>
    </source>
</evidence>
<reference evidence="1" key="1">
    <citation type="submission" date="2017-05" db="EMBL/GenBank/DDBJ databases">
        <authorList>
            <person name="Varghese N."/>
            <person name="Submissions S."/>
        </authorList>
    </citation>
    <scope>NUCLEOTIDE SEQUENCE</scope>
    <source>
        <strain evidence="1">Su22</strain>
    </source>
</reference>
<evidence type="ECO:0000313" key="2">
    <source>
        <dbReference type="Proteomes" id="UP001158066"/>
    </source>
</evidence>
<dbReference type="PANTHER" id="PTHR38456">
    <property type="entry name" value="CYCLIC DI-AMP RECEPTOR A"/>
    <property type="match status" value="1"/>
</dbReference>
<dbReference type="InterPro" id="IPR010375">
    <property type="entry name" value="CdAMP_rec"/>
</dbReference>
<keyword evidence="2" id="KW-1185">Reference proteome</keyword>
<gene>
    <name evidence="1" type="ORF">SAMN06296020_10672</name>
</gene>
<organism evidence="1 2">
    <name type="scientific">Anoxynatronum buryatiense</name>
    <dbReference type="NCBI Taxonomy" id="489973"/>
    <lineage>
        <taxon>Bacteria</taxon>
        <taxon>Bacillati</taxon>
        <taxon>Bacillota</taxon>
        <taxon>Clostridia</taxon>
        <taxon>Eubacteriales</taxon>
        <taxon>Clostridiaceae</taxon>
        <taxon>Anoxynatronum</taxon>
    </lineage>
</organism>
<protein>
    <submittedName>
        <fullName evidence="1">Uncharacterized protein YaaQ</fullName>
    </submittedName>
</protein>
<dbReference type="RefSeq" id="WP_283409241.1">
    <property type="nucleotide sequence ID" value="NZ_FXUF01000006.1"/>
</dbReference>
<dbReference type="PANTHER" id="PTHR38456:SF1">
    <property type="entry name" value="CYCLIC DI-AMP RECEPTOR A"/>
    <property type="match status" value="1"/>
</dbReference>
<dbReference type="AlphaFoldDB" id="A0AA45WWA4"/>